<evidence type="ECO:0000256" key="4">
    <source>
        <dbReference type="ARBA" id="ARBA00023136"/>
    </source>
</evidence>
<evidence type="ECO:0000256" key="2">
    <source>
        <dbReference type="ARBA" id="ARBA00022692"/>
    </source>
</evidence>
<reference evidence="6 7" key="2">
    <citation type="submission" date="2019-05" db="EMBL/GenBank/DDBJ databases">
        <title>Genome evolution of the obligate endosymbiont Buchnera aphidicola.</title>
        <authorList>
            <person name="Moran N.A."/>
        </authorList>
    </citation>
    <scope>NUCLEOTIDE SEQUENCE [LARGE SCALE GENOMIC DNA]</scope>
    <source>
        <strain evidence="6 7">Hta</strain>
    </source>
</reference>
<evidence type="ECO:0000313" key="6">
    <source>
        <dbReference type="EMBL" id="QCI21484.1"/>
    </source>
</evidence>
<dbReference type="AlphaFoldDB" id="A0A4D6Y513"/>
<proteinExistence type="predicted"/>
<dbReference type="GO" id="GO:0016020">
    <property type="term" value="C:membrane"/>
    <property type="evidence" value="ECO:0007669"/>
    <property type="project" value="UniProtKB-SubCell"/>
</dbReference>
<name>A0A4D6Y513_9GAMM</name>
<feature type="transmembrane region" description="Helical" evidence="5">
    <location>
        <begin position="12"/>
        <end position="29"/>
    </location>
</feature>
<keyword evidence="4 5" id="KW-0472">Membrane</keyword>
<evidence type="ECO:0000256" key="5">
    <source>
        <dbReference type="SAM" id="Phobius"/>
    </source>
</evidence>
<gene>
    <name evidence="6" type="ORF">D9V69_00830</name>
</gene>
<protein>
    <submittedName>
        <fullName evidence="6">CvpA family protein</fullName>
    </submittedName>
</protein>
<dbReference type="GO" id="GO:0009403">
    <property type="term" value="P:toxin biosynthetic process"/>
    <property type="evidence" value="ECO:0007669"/>
    <property type="project" value="InterPro"/>
</dbReference>
<feature type="transmembrane region" description="Helical" evidence="5">
    <location>
        <begin position="41"/>
        <end position="64"/>
    </location>
</feature>
<dbReference type="Proteomes" id="UP000298773">
    <property type="component" value="Chromosome"/>
</dbReference>
<dbReference type="OrthoDB" id="10012585at2"/>
<dbReference type="Pfam" id="PF02674">
    <property type="entry name" value="Colicin_V"/>
    <property type="match status" value="1"/>
</dbReference>
<reference evidence="6 7" key="1">
    <citation type="submission" date="2018-12" db="EMBL/GenBank/DDBJ databases">
        <authorList>
            <person name="Chong R.A."/>
        </authorList>
    </citation>
    <scope>NUCLEOTIDE SEQUENCE [LARGE SCALE GENOMIC DNA]</scope>
    <source>
        <strain evidence="6 7">Hta</strain>
    </source>
</reference>
<sequence length="96" mass="11546">MQYLFFKKQFFILMIAFFFLVKNVLNVFLKSIMRKMHLSHVNTILGGVCGIIKGIFFVMLLLWILQYFNKVGYDNYVKHSILITVFLKMFNQYDQM</sequence>
<evidence type="ECO:0000256" key="3">
    <source>
        <dbReference type="ARBA" id="ARBA00022989"/>
    </source>
</evidence>
<keyword evidence="3 5" id="KW-1133">Transmembrane helix</keyword>
<organism evidence="6 7">
    <name type="scientific">Buchnera aphidicola</name>
    <name type="common">Hyadaphis tataricae</name>
    <dbReference type="NCBI Taxonomy" id="1241859"/>
    <lineage>
        <taxon>Bacteria</taxon>
        <taxon>Pseudomonadati</taxon>
        <taxon>Pseudomonadota</taxon>
        <taxon>Gammaproteobacteria</taxon>
        <taxon>Enterobacterales</taxon>
        <taxon>Erwiniaceae</taxon>
        <taxon>Buchnera</taxon>
    </lineage>
</organism>
<dbReference type="EMBL" id="CP034873">
    <property type="protein sequence ID" value="QCI21484.1"/>
    <property type="molecule type" value="Genomic_DNA"/>
</dbReference>
<evidence type="ECO:0000313" key="7">
    <source>
        <dbReference type="Proteomes" id="UP000298773"/>
    </source>
</evidence>
<dbReference type="InterPro" id="IPR003825">
    <property type="entry name" value="Colicin-V_CvpA"/>
</dbReference>
<keyword evidence="2 5" id="KW-0812">Transmembrane</keyword>
<evidence type="ECO:0000256" key="1">
    <source>
        <dbReference type="ARBA" id="ARBA00004141"/>
    </source>
</evidence>
<accession>A0A4D6Y513</accession>
<comment type="subcellular location">
    <subcellularLocation>
        <location evidence="1">Membrane</location>
        <topology evidence="1">Multi-pass membrane protein</topology>
    </subcellularLocation>
</comment>